<dbReference type="PATRIC" id="fig|1348663.4.peg.116"/>
<feature type="compositionally biased region" description="Basic residues" evidence="1">
    <location>
        <begin position="1"/>
        <end position="10"/>
    </location>
</feature>
<accession>A0A066ZD33</accession>
<comment type="caution">
    <text evidence="2">The sequence shown here is derived from an EMBL/GenBank/DDBJ whole genome shotgun (WGS) entry which is preliminary data.</text>
</comment>
<dbReference type="EMBL" id="JNBY01000007">
    <property type="protein sequence ID" value="KDN88060.1"/>
    <property type="molecule type" value="Genomic_DNA"/>
</dbReference>
<feature type="region of interest" description="Disordered" evidence="1">
    <location>
        <begin position="1"/>
        <end position="60"/>
    </location>
</feature>
<dbReference type="Proteomes" id="UP000027178">
    <property type="component" value="Unassembled WGS sequence"/>
</dbReference>
<keyword evidence="3" id="KW-1185">Reference proteome</keyword>
<dbReference type="HOGENOM" id="CLU_2935411_0_0_11"/>
<reference evidence="2 3" key="1">
    <citation type="submission" date="2014-05" db="EMBL/GenBank/DDBJ databases">
        <title>Draft Genome Sequence of Kitasatospora cheerisanensis KCTC 2395.</title>
        <authorList>
            <person name="Nam D.H."/>
        </authorList>
    </citation>
    <scope>NUCLEOTIDE SEQUENCE [LARGE SCALE GENOMIC DNA]</scope>
    <source>
        <strain evidence="2 3">KCTC 2395</strain>
    </source>
</reference>
<evidence type="ECO:0000313" key="3">
    <source>
        <dbReference type="Proteomes" id="UP000027178"/>
    </source>
</evidence>
<protein>
    <submittedName>
        <fullName evidence="2">Uncharacterized protein</fullName>
    </submittedName>
</protein>
<organism evidence="2 3">
    <name type="scientific">Kitasatospora cheerisanensis KCTC 2395</name>
    <dbReference type="NCBI Taxonomy" id="1348663"/>
    <lineage>
        <taxon>Bacteria</taxon>
        <taxon>Bacillati</taxon>
        <taxon>Actinomycetota</taxon>
        <taxon>Actinomycetes</taxon>
        <taxon>Kitasatosporales</taxon>
        <taxon>Streptomycetaceae</taxon>
        <taxon>Kitasatospora</taxon>
    </lineage>
</organism>
<feature type="compositionally biased region" description="Low complexity" evidence="1">
    <location>
        <begin position="40"/>
        <end position="60"/>
    </location>
</feature>
<feature type="compositionally biased region" description="Basic and acidic residues" evidence="1">
    <location>
        <begin position="19"/>
        <end position="37"/>
    </location>
</feature>
<evidence type="ECO:0000256" key="1">
    <source>
        <dbReference type="SAM" id="MobiDB-lite"/>
    </source>
</evidence>
<name>A0A066ZD33_9ACTN</name>
<dbReference type="AlphaFoldDB" id="A0A066ZD33"/>
<sequence length="60" mass="6516">MENTAGRHRSSGPSSNPRLPHDARHALSPHRAKDQVHPVRGLPPGTPRARTGRRGPATRV</sequence>
<proteinExistence type="predicted"/>
<gene>
    <name evidence="2" type="ORF">KCH_01370</name>
</gene>
<evidence type="ECO:0000313" key="2">
    <source>
        <dbReference type="EMBL" id="KDN88060.1"/>
    </source>
</evidence>